<accession>A0A6J6PL64</accession>
<dbReference type="EMBL" id="CAEZXM010000185">
    <property type="protein sequence ID" value="CAB4696954.1"/>
    <property type="molecule type" value="Genomic_DNA"/>
</dbReference>
<dbReference type="AlphaFoldDB" id="A0A6J6PL64"/>
<sequence>MPKWPESVIKRFGFAPEWIVTDIAFEGEYLSDFTLAGWPLSDRLRFLGCSTNGRVVAWAEKHPIPPTFSELGILQILFIDTETARAIPQTFALRLSGMDVEGDSGLITTSSESCVMTAVSSSVLNLGRGRFIGEMHPEHPVPRTSSNDPPSVWKPDPNPGEVMTFEARRRRDDTEPWFRFDAADDLSRATDLIGFAPLVDGSRSDAVVDHWTEDPHASKLRTRIKKITAEYEALSTSELRARVAAGVVLLREIERLEPAAMAKTNRETTLSTVAQVAATSSFDEINTILDRPEATTT</sequence>
<gene>
    <name evidence="2" type="ORF">UFOPK2366_01052</name>
</gene>
<protein>
    <submittedName>
        <fullName evidence="2">Unannotated protein</fullName>
    </submittedName>
</protein>
<proteinExistence type="predicted"/>
<feature type="region of interest" description="Disordered" evidence="1">
    <location>
        <begin position="138"/>
        <end position="160"/>
    </location>
</feature>
<reference evidence="2" key="1">
    <citation type="submission" date="2020-05" db="EMBL/GenBank/DDBJ databases">
        <authorList>
            <person name="Chiriac C."/>
            <person name="Salcher M."/>
            <person name="Ghai R."/>
            <person name="Kavagutti S V."/>
        </authorList>
    </citation>
    <scope>NUCLEOTIDE SEQUENCE</scope>
</reference>
<evidence type="ECO:0000256" key="1">
    <source>
        <dbReference type="SAM" id="MobiDB-lite"/>
    </source>
</evidence>
<name>A0A6J6PL64_9ZZZZ</name>
<organism evidence="2">
    <name type="scientific">freshwater metagenome</name>
    <dbReference type="NCBI Taxonomy" id="449393"/>
    <lineage>
        <taxon>unclassified sequences</taxon>
        <taxon>metagenomes</taxon>
        <taxon>ecological metagenomes</taxon>
    </lineage>
</organism>
<evidence type="ECO:0000313" key="2">
    <source>
        <dbReference type="EMBL" id="CAB4696954.1"/>
    </source>
</evidence>